<name>D8IDP3_BRAP9</name>
<feature type="transmembrane region" description="Helical" evidence="1">
    <location>
        <begin position="45"/>
        <end position="66"/>
    </location>
</feature>
<dbReference type="EMBL" id="CP002025">
    <property type="protein sequence ID" value="ADK31266.1"/>
    <property type="molecule type" value="Genomic_DNA"/>
</dbReference>
<gene>
    <name evidence="2" type="ordered locus">BP951000_1277</name>
</gene>
<proteinExistence type="predicted"/>
<sequence>MNESRVKETAPPFTNKQAITAIIDVYIKTSLFIILYNAISNTEEIIEVAVKSLIVFLAICIFRPFFHISKYFSIDITENIVAIILIPKKGIL</sequence>
<dbReference type="HOGENOM" id="CLU_2407495_0_0_12"/>
<evidence type="ECO:0000313" key="3">
    <source>
        <dbReference type="Proteomes" id="UP000000332"/>
    </source>
</evidence>
<evidence type="ECO:0000256" key="1">
    <source>
        <dbReference type="SAM" id="Phobius"/>
    </source>
</evidence>
<keyword evidence="3" id="KW-1185">Reference proteome</keyword>
<keyword evidence="1" id="KW-1133">Transmembrane helix</keyword>
<dbReference type="KEGG" id="bpo:BP951000_1277"/>
<accession>D8IDP3</accession>
<keyword evidence="1" id="KW-0812">Transmembrane</keyword>
<evidence type="ECO:0000313" key="2">
    <source>
        <dbReference type="EMBL" id="ADK31266.1"/>
    </source>
</evidence>
<protein>
    <submittedName>
        <fullName evidence="2">Uncharacterized protein</fullName>
    </submittedName>
</protein>
<keyword evidence="1" id="KW-0472">Membrane</keyword>
<dbReference type="Proteomes" id="UP000000332">
    <property type="component" value="Chromosome"/>
</dbReference>
<dbReference type="InParanoid" id="D8IDP3"/>
<dbReference type="AlphaFoldDB" id="D8IDP3"/>
<reference evidence="2 3" key="1">
    <citation type="journal article" date="2010" name="PLoS ONE">
        <title>The complete genome sequence of the pathogenic intestinal spirochete Brachyspira pilosicoli and comparison with other Brachyspira genomes.</title>
        <authorList>
            <person name="Wanchanthuek P."/>
            <person name="Bellgard M.I."/>
            <person name="La T."/>
            <person name="Ryan K."/>
            <person name="Moolhuijzen P."/>
            <person name="Chapman B."/>
            <person name="Black M."/>
            <person name="Schibeci D."/>
            <person name="Hunter A."/>
            <person name="Barrero R."/>
            <person name="Phillips N.D."/>
            <person name="Hampson D.J."/>
        </authorList>
    </citation>
    <scope>NUCLEOTIDE SEQUENCE [LARGE SCALE GENOMIC DNA]</scope>
    <source>
        <strain evidence="3">ATCC BAA-1826 / 95/1000</strain>
    </source>
</reference>
<organism evidence="2 3">
    <name type="scientific">Brachyspira pilosicoli (strain ATCC BAA-1826 / 95/1000)</name>
    <dbReference type="NCBI Taxonomy" id="759914"/>
    <lineage>
        <taxon>Bacteria</taxon>
        <taxon>Pseudomonadati</taxon>
        <taxon>Spirochaetota</taxon>
        <taxon>Spirochaetia</taxon>
        <taxon>Brachyspirales</taxon>
        <taxon>Brachyspiraceae</taxon>
        <taxon>Brachyspira</taxon>
    </lineage>
</organism>
<feature type="transmembrane region" description="Helical" evidence="1">
    <location>
        <begin position="21"/>
        <end position="39"/>
    </location>
</feature>